<comment type="caution">
    <text evidence="2">The sequence shown here is derived from an EMBL/GenBank/DDBJ whole genome shotgun (WGS) entry which is preliminary data.</text>
</comment>
<dbReference type="Gene3D" id="3.60.110.10">
    <property type="entry name" value="Carbon-nitrogen hydrolase"/>
    <property type="match status" value="1"/>
</dbReference>
<reference evidence="2 3" key="1">
    <citation type="submission" date="2019-06" db="EMBL/GenBank/DDBJ databases">
        <title>Genomic insights into carbon and energy metabolism of Deferribacter autotrophicus revealed new metabolic traits in the phylum Deferribacteres.</title>
        <authorList>
            <person name="Slobodkin A.I."/>
            <person name="Slobodkina G.B."/>
            <person name="Allioux M."/>
            <person name="Alain K."/>
            <person name="Jebbar M."/>
            <person name="Shadrin V."/>
            <person name="Kublanov I.V."/>
            <person name="Toshchakov S.V."/>
            <person name="Bonch-Osmolovskaya E.A."/>
        </authorList>
    </citation>
    <scope>NUCLEOTIDE SEQUENCE [LARGE SCALE GENOMIC DNA]</scope>
    <source>
        <strain evidence="2 3">SL50</strain>
    </source>
</reference>
<protein>
    <submittedName>
        <fullName evidence="2">Nitrilase</fullName>
    </submittedName>
</protein>
<keyword evidence="3" id="KW-1185">Reference proteome</keyword>
<dbReference type="Proteomes" id="UP000322876">
    <property type="component" value="Unassembled WGS sequence"/>
</dbReference>
<evidence type="ECO:0000313" key="3">
    <source>
        <dbReference type="Proteomes" id="UP000322876"/>
    </source>
</evidence>
<dbReference type="PROSITE" id="PS50263">
    <property type="entry name" value="CN_HYDROLASE"/>
    <property type="match status" value="1"/>
</dbReference>
<dbReference type="Pfam" id="PF00795">
    <property type="entry name" value="CN_hydrolase"/>
    <property type="match status" value="1"/>
</dbReference>
<dbReference type="SUPFAM" id="SSF56317">
    <property type="entry name" value="Carbon-nitrogen hydrolase"/>
    <property type="match status" value="1"/>
</dbReference>
<name>A0A5A8F691_9BACT</name>
<dbReference type="OrthoDB" id="9811121at2"/>
<sequence>MKVGVVQLRIEENIEKNIQKVNDLTLNYKDTVFLLPELFTTGFNYELIQTLDESHIKLLNSLNENNTFMGSIVRKKEDGFYNSFFIKYKSGIYFIYDKVNLFPLMDEDKYFNPGEGYYTFEMSNAKAGCAICFDLRFCEIFVQLRKSGAKIVFLPAEWPKKRVEHFKVLCRARAIENQYYFVACNSVGNTWGEKFGGNSMIIDPWGNILKSADDKEDTVMVDEIDFSLVDEVRNTIPMRC</sequence>
<accession>A0A5A8F691</accession>
<dbReference type="PANTHER" id="PTHR23088:SF27">
    <property type="entry name" value="DEAMINATED GLUTATHIONE AMIDASE"/>
    <property type="match status" value="1"/>
</dbReference>
<proteinExistence type="predicted"/>
<evidence type="ECO:0000259" key="1">
    <source>
        <dbReference type="PROSITE" id="PS50263"/>
    </source>
</evidence>
<dbReference type="PANTHER" id="PTHR23088">
    <property type="entry name" value="NITRILASE-RELATED"/>
    <property type="match status" value="1"/>
</dbReference>
<dbReference type="EMBL" id="VFJB01000005">
    <property type="protein sequence ID" value="KAA0258264.1"/>
    <property type="molecule type" value="Genomic_DNA"/>
</dbReference>
<gene>
    <name evidence="2" type="ORF">FHQ18_07065</name>
</gene>
<dbReference type="InterPro" id="IPR003010">
    <property type="entry name" value="C-N_Hydrolase"/>
</dbReference>
<organism evidence="2 3">
    <name type="scientific">Deferribacter autotrophicus</name>
    <dbReference type="NCBI Taxonomy" id="500465"/>
    <lineage>
        <taxon>Bacteria</taxon>
        <taxon>Pseudomonadati</taxon>
        <taxon>Deferribacterota</taxon>
        <taxon>Deferribacteres</taxon>
        <taxon>Deferribacterales</taxon>
        <taxon>Deferribacteraceae</taxon>
        <taxon>Deferribacter</taxon>
    </lineage>
</organism>
<dbReference type="AlphaFoldDB" id="A0A5A8F691"/>
<evidence type="ECO:0000313" key="2">
    <source>
        <dbReference type="EMBL" id="KAA0258264.1"/>
    </source>
</evidence>
<dbReference type="InterPro" id="IPR036526">
    <property type="entry name" value="C-N_Hydrolase_sf"/>
</dbReference>
<feature type="domain" description="CN hydrolase" evidence="1">
    <location>
        <begin position="1"/>
        <end position="226"/>
    </location>
</feature>